<evidence type="ECO:0000313" key="2">
    <source>
        <dbReference type="Proteomes" id="UP000589292"/>
    </source>
</evidence>
<dbReference type="CDD" id="cd16413">
    <property type="entry name" value="DGQHR_domain"/>
    <property type="match status" value="1"/>
</dbReference>
<protein>
    <submittedName>
        <fullName evidence="1">DGQHR domain-containing protein</fullName>
    </submittedName>
</protein>
<dbReference type="RefSeq" id="WP_181266189.1">
    <property type="nucleotide sequence ID" value="NZ_BAAAGB010000002.1"/>
</dbReference>
<dbReference type="AlphaFoldDB" id="A0A7V8RAR2"/>
<sequence>MANQQKLTFSVMPVQQKSNEFYISSIPARELVSISYADVRRLAHEHRDVERYLGIQRPVNPARIQEIRTYLEGPDATFPTGIIVAIDDRCVELDRENGTMTVSPFVPEEGTDDTPIPFHEIAKILDGQHRLAAFLNDDRNLEFDFDEDQLFQLNACIFVGADISTQAEIFATVNLAQTKVNRSLAYDLQEFAKSRSPFKTCHDVAVAMDRLDVSPLRNRIKRLGVRTKNRDSETITQAAFVESLVKLISREPMKDRNKILDRQKLPLPTNLELKKTPFRRMFIDEDDFGITEIILNFFIAVRNKWPQSWDDVHRKGNFIPRSNAFKALMRYLGDIYIDIVGEDFGRIPEPDEFSRYFDHIELTDDLLNTKTFRPGSSGQSLFYKLLTGRAKIYDLIE</sequence>
<dbReference type="NCBIfam" id="TIGR03187">
    <property type="entry name" value="DGQHR"/>
    <property type="match status" value="1"/>
</dbReference>
<comment type="caution">
    <text evidence="1">The sequence shown here is derived from an EMBL/GenBank/DDBJ whole genome shotgun (WGS) entry which is preliminary data.</text>
</comment>
<reference evidence="1 2" key="1">
    <citation type="journal article" date="1994" name="Int. J. Syst. Bacteriol.">
        <title>Phylogenetic positions of novel aerobic, bacteriochlorophyll a-containing bacteria and description of Roseococcus thiosulfatophilus gen. nov., sp. nov., Erythromicrobium ramosum gen. nov., sp. nov., and Erythrobacter litoralis sp. nov.</title>
        <authorList>
            <person name="Yurkov V."/>
            <person name="Stackebrandt E."/>
            <person name="Holmes A."/>
            <person name="Fuerst J.A."/>
            <person name="Hugenholtz P."/>
            <person name="Golecki J."/>
            <person name="Gad'on N."/>
            <person name="Gorlenko V.M."/>
            <person name="Kompantseva E.I."/>
            <person name="Drews G."/>
        </authorList>
    </citation>
    <scope>NUCLEOTIDE SEQUENCE [LARGE SCALE GENOMIC DNA]</scope>
    <source>
        <strain evidence="1 2">KR-99</strain>
    </source>
</reference>
<organism evidence="1 2">
    <name type="scientific">Sphingomonas ursincola</name>
    <dbReference type="NCBI Taxonomy" id="56361"/>
    <lineage>
        <taxon>Bacteria</taxon>
        <taxon>Pseudomonadati</taxon>
        <taxon>Pseudomonadota</taxon>
        <taxon>Alphaproteobacteria</taxon>
        <taxon>Sphingomonadales</taxon>
        <taxon>Sphingomonadaceae</taxon>
        <taxon>Sphingomonas</taxon>
    </lineage>
</organism>
<accession>A0A7V8RAR2</accession>
<dbReference type="Proteomes" id="UP000589292">
    <property type="component" value="Unassembled WGS sequence"/>
</dbReference>
<keyword evidence="2" id="KW-1185">Reference proteome</keyword>
<gene>
    <name evidence="1" type="ORF">FG486_01585</name>
</gene>
<dbReference type="InterPro" id="IPR017601">
    <property type="entry name" value="DGQHR-contain_dom"/>
</dbReference>
<dbReference type="InterPro" id="IPR017642">
    <property type="entry name" value="DNA_S_mod_DndB"/>
</dbReference>
<evidence type="ECO:0000313" key="1">
    <source>
        <dbReference type="EMBL" id="MBA1373015.1"/>
    </source>
</evidence>
<proteinExistence type="predicted"/>
<name>A0A7V8RAR2_9SPHN</name>
<dbReference type="Pfam" id="PF14072">
    <property type="entry name" value="DndB"/>
    <property type="match status" value="1"/>
</dbReference>
<dbReference type="EMBL" id="VDES01000001">
    <property type="protein sequence ID" value="MBA1373015.1"/>
    <property type="molecule type" value="Genomic_DNA"/>
</dbReference>